<evidence type="ECO:0000313" key="1">
    <source>
        <dbReference type="EMBL" id="CAG5090457.1"/>
    </source>
</evidence>
<dbReference type="OrthoDB" id="7697906at2759"/>
<name>A0A8J2MJQ4_COTCN</name>
<proteinExistence type="predicted"/>
<organism evidence="1 2">
    <name type="scientific">Cotesia congregata</name>
    <name type="common">Parasitoid wasp</name>
    <name type="synonym">Apanteles congregatus</name>
    <dbReference type="NCBI Taxonomy" id="51543"/>
    <lineage>
        <taxon>Eukaryota</taxon>
        <taxon>Metazoa</taxon>
        <taxon>Ecdysozoa</taxon>
        <taxon>Arthropoda</taxon>
        <taxon>Hexapoda</taxon>
        <taxon>Insecta</taxon>
        <taxon>Pterygota</taxon>
        <taxon>Neoptera</taxon>
        <taxon>Endopterygota</taxon>
        <taxon>Hymenoptera</taxon>
        <taxon>Apocrita</taxon>
        <taxon>Ichneumonoidea</taxon>
        <taxon>Braconidae</taxon>
        <taxon>Microgastrinae</taxon>
        <taxon>Cotesia</taxon>
    </lineage>
</organism>
<reference evidence="1" key="1">
    <citation type="submission" date="2021-04" db="EMBL/GenBank/DDBJ databases">
        <authorList>
            <person name="Chebbi M.A.C M."/>
        </authorList>
    </citation>
    <scope>NUCLEOTIDE SEQUENCE</scope>
</reference>
<keyword evidence="2" id="KW-1185">Reference proteome</keyword>
<feature type="non-terminal residue" evidence="1">
    <location>
        <position position="1"/>
    </location>
</feature>
<gene>
    <name evidence="1" type="ORF">HICCMSTLAB_LOCUS5639</name>
</gene>
<comment type="caution">
    <text evidence="1">The sequence shown here is derived from an EMBL/GenBank/DDBJ whole genome shotgun (WGS) entry which is preliminary data.</text>
</comment>
<sequence length="210" mass="24059">MSIRKPQHLTHSRAAVTGDDLKDWFDEQAKYLTEKKLMEIPCTRIFNCDETYVSLCPPSEKVLLAKGSRSAYKVVDSDKEGFTVLFMYSANGDLKKEDFPLVLKFALDATAQEKNAVISGFKAAGLYLFDPSAVDYDVFDKRKKSKITVTKENVQDEVTEDKEKHLLTFESNLSKDILEEFNTAWLNQTLPKDLEIRGLYKYWLDVSGKY</sequence>
<protein>
    <submittedName>
        <fullName evidence="1">Uncharacterized protein</fullName>
    </submittedName>
</protein>
<dbReference type="AlphaFoldDB" id="A0A8J2MJQ4"/>
<dbReference type="Proteomes" id="UP000786811">
    <property type="component" value="Unassembled WGS sequence"/>
</dbReference>
<evidence type="ECO:0000313" key="2">
    <source>
        <dbReference type="Proteomes" id="UP000786811"/>
    </source>
</evidence>
<accession>A0A8J2MJQ4</accession>
<dbReference type="EMBL" id="CAJNRD030001119">
    <property type="protein sequence ID" value="CAG5090457.1"/>
    <property type="molecule type" value="Genomic_DNA"/>
</dbReference>